<organism evidence="1 2">
    <name type="scientific">Portunus trituberculatus</name>
    <name type="common">Swimming crab</name>
    <name type="synonym">Neptunus trituberculatus</name>
    <dbReference type="NCBI Taxonomy" id="210409"/>
    <lineage>
        <taxon>Eukaryota</taxon>
        <taxon>Metazoa</taxon>
        <taxon>Ecdysozoa</taxon>
        <taxon>Arthropoda</taxon>
        <taxon>Crustacea</taxon>
        <taxon>Multicrustacea</taxon>
        <taxon>Malacostraca</taxon>
        <taxon>Eumalacostraca</taxon>
        <taxon>Eucarida</taxon>
        <taxon>Decapoda</taxon>
        <taxon>Pleocyemata</taxon>
        <taxon>Brachyura</taxon>
        <taxon>Eubrachyura</taxon>
        <taxon>Portunoidea</taxon>
        <taxon>Portunidae</taxon>
        <taxon>Portuninae</taxon>
        <taxon>Portunus</taxon>
    </lineage>
</organism>
<name>A0A5B7FNH5_PORTR</name>
<sequence length="105" mass="11656">MHASAGACVGAVKFSGVAGRARQHVSDRHTAAQPLTTSTRLTFTLSRRRRGAGLPGREGYFQPPQPPRLENICLECKARADVKQRRHSQHSYRNDGLFQPPCVYL</sequence>
<gene>
    <name evidence="1" type="ORF">E2C01_041807</name>
</gene>
<evidence type="ECO:0000313" key="1">
    <source>
        <dbReference type="EMBL" id="MPC48042.1"/>
    </source>
</evidence>
<dbReference type="Proteomes" id="UP000324222">
    <property type="component" value="Unassembled WGS sequence"/>
</dbReference>
<dbReference type="EMBL" id="VSRR010008073">
    <property type="protein sequence ID" value="MPC48042.1"/>
    <property type="molecule type" value="Genomic_DNA"/>
</dbReference>
<protein>
    <submittedName>
        <fullName evidence="1">Uncharacterized protein</fullName>
    </submittedName>
</protein>
<accession>A0A5B7FNH5</accession>
<comment type="caution">
    <text evidence="1">The sequence shown here is derived from an EMBL/GenBank/DDBJ whole genome shotgun (WGS) entry which is preliminary data.</text>
</comment>
<evidence type="ECO:0000313" key="2">
    <source>
        <dbReference type="Proteomes" id="UP000324222"/>
    </source>
</evidence>
<proteinExistence type="predicted"/>
<reference evidence="1 2" key="1">
    <citation type="submission" date="2019-05" db="EMBL/GenBank/DDBJ databases">
        <title>Another draft genome of Portunus trituberculatus and its Hox gene families provides insights of decapod evolution.</title>
        <authorList>
            <person name="Jeong J.-H."/>
            <person name="Song I."/>
            <person name="Kim S."/>
            <person name="Choi T."/>
            <person name="Kim D."/>
            <person name="Ryu S."/>
            <person name="Kim W."/>
        </authorList>
    </citation>
    <scope>NUCLEOTIDE SEQUENCE [LARGE SCALE GENOMIC DNA]</scope>
    <source>
        <tissue evidence="1">Muscle</tissue>
    </source>
</reference>
<keyword evidence="2" id="KW-1185">Reference proteome</keyword>
<dbReference type="AlphaFoldDB" id="A0A5B7FNH5"/>